<comment type="function">
    <text evidence="5">Probably part of an ABC transporter complex. Responsible for energy coupling to the transport system.</text>
</comment>
<dbReference type="GO" id="GO:0005524">
    <property type="term" value="F:ATP binding"/>
    <property type="evidence" value="ECO:0007669"/>
    <property type="project" value="UniProtKB-KW"/>
</dbReference>
<accession>A0A650CUW5</accession>
<dbReference type="InterPro" id="IPR003593">
    <property type="entry name" value="AAA+_ATPase"/>
</dbReference>
<name>A0A650CUW5_ACIAM</name>
<evidence type="ECO:0000256" key="4">
    <source>
        <dbReference type="ARBA" id="ARBA00022840"/>
    </source>
</evidence>
<dbReference type="PROSITE" id="PS50893">
    <property type="entry name" value="ABC_TRANSPORTER_2"/>
    <property type="match status" value="2"/>
</dbReference>
<dbReference type="Pfam" id="PF00005">
    <property type="entry name" value="ABC_tran"/>
    <property type="match status" value="2"/>
</dbReference>
<dbReference type="PANTHER" id="PTHR43553">
    <property type="entry name" value="HEAVY METAL TRANSPORTER"/>
    <property type="match status" value="1"/>
</dbReference>
<keyword evidence="2" id="KW-0813">Transport</keyword>
<evidence type="ECO:0000256" key="1">
    <source>
        <dbReference type="ARBA" id="ARBA00004236"/>
    </source>
</evidence>
<evidence type="ECO:0000256" key="3">
    <source>
        <dbReference type="ARBA" id="ARBA00022741"/>
    </source>
</evidence>
<dbReference type="GO" id="GO:0016887">
    <property type="term" value="F:ATP hydrolysis activity"/>
    <property type="evidence" value="ECO:0007669"/>
    <property type="project" value="InterPro"/>
</dbReference>
<dbReference type="InterPro" id="IPR050095">
    <property type="entry name" value="ECF_ABC_transporter_ATP-bd"/>
</dbReference>
<evidence type="ECO:0000259" key="6">
    <source>
        <dbReference type="PROSITE" id="PS50893"/>
    </source>
</evidence>
<proteinExistence type="predicted"/>
<reference evidence="7 10" key="1">
    <citation type="submission" date="2019-10" db="EMBL/GenBank/DDBJ databases">
        <title>Comparative genomics of sulfur disproportionating microorganisms.</title>
        <authorList>
            <person name="Ward L.M."/>
            <person name="Bertran E."/>
            <person name="Johnston D."/>
        </authorList>
    </citation>
    <scope>NUCLEOTIDE SEQUENCE [LARGE SCALE GENOMIC DNA]</scope>
    <source>
        <strain evidence="7 10">DSM 3772</strain>
    </source>
</reference>
<comment type="subcellular location">
    <subcellularLocation>
        <location evidence="1">Cell membrane</location>
    </subcellularLocation>
</comment>
<dbReference type="Proteomes" id="UP000426328">
    <property type="component" value="Chromosome"/>
</dbReference>
<dbReference type="EMBL" id="WHYS01000002">
    <property type="protein sequence ID" value="MQL55757.1"/>
    <property type="molecule type" value="Genomic_DNA"/>
</dbReference>
<dbReference type="GO" id="GO:0043190">
    <property type="term" value="C:ATP-binding cassette (ABC) transporter complex"/>
    <property type="evidence" value="ECO:0007669"/>
    <property type="project" value="TreeGrafter"/>
</dbReference>
<dbReference type="PROSITE" id="PS00211">
    <property type="entry name" value="ABC_TRANSPORTER_1"/>
    <property type="match status" value="2"/>
</dbReference>
<keyword evidence="9" id="KW-1185">Reference proteome</keyword>
<dbReference type="InterPro" id="IPR003439">
    <property type="entry name" value="ABC_transporter-like_ATP-bd"/>
</dbReference>
<dbReference type="InterPro" id="IPR015856">
    <property type="entry name" value="ABC_transpr_CbiO/EcfA_su"/>
</dbReference>
<dbReference type="AlphaFoldDB" id="A0A650CUW5"/>
<keyword evidence="4 8" id="KW-0067">ATP-binding</keyword>
<feature type="domain" description="ABC transporter" evidence="6">
    <location>
        <begin position="245"/>
        <end position="470"/>
    </location>
</feature>
<organism evidence="8 9">
    <name type="scientific">Acidianus ambivalens</name>
    <name type="common">Desulfurolobus ambivalens</name>
    <dbReference type="NCBI Taxonomy" id="2283"/>
    <lineage>
        <taxon>Archaea</taxon>
        <taxon>Thermoproteota</taxon>
        <taxon>Thermoprotei</taxon>
        <taxon>Sulfolobales</taxon>
        <taxon>Sulfolobaceae</taxon>
        <taxon>Acidianus</taxon>
    </lineage>
</organism>
<dbReference type="KEGG" id="aamb:D1866_06420"/>
<dbReference type="GO" id="GO:0042626">
    <property type="term" value="F:ATPase-coupled transmembrane transporter activity"/>
    <property type="evidence" value="ECO:0007669"/>
    <property type="project" value="TreeGrafter"/>
</dbReference>
<dbReference type="Proteomes" id="UP000474054">
    <property type="component" value="Unassembled WGS sequence"/>
</dbReference>
<dbReference type="CDD" id="cd03225">
    <property type="entry name" value="ABC_cobalt_CbiO_domain1"/>
    <property type="match status" value="2"/>
</dbReference>
<dbReference type="GeneID" id="42779356"/>
<evidence type="ECO:0000313" key="10">
    <source>
        <dbReference type="Proteomes" id="UP000474054"/>
    </source>
</evidence>
<evidence type="ECO:0000256" key="5">
    <source>
        <dbReference type="ARBA" id="ARBA00025157"/>
    </source>
</evidence>
<sequence>MFVKIEGLKVFYPGMDSPSLTIDNLEIKEGEFVLITGKSGSGKSTLLNLLNGVIPHFVEATVEGKVYVFDREVQKYSIPEISSLIGTLLQDPDSQILNYKVIDEIAFGIENLKLEREEIRKRIFEVCKEVDICNLLERDTSKLSGGEKQRVVLASILAMRPKALILDEPTSSIDIKGTREILTKLREFKGKLSMIIAEHKISKVINFVDRIIILDKGRILYNLQRDQVNSIIDKFDDLGLEPLSIRKTVVRRKGERTLEGKIIVRDDNREILNTDIVIYKGITALMGDNGSGKSTLLKAIAGILPRGLKFSGYIRVEGKEISKLPPEDRGEFLAYLPQDIDLFFTKRTVREEISYMMRLRRRYDDKLIDKLLREFELPPDSDPFLLSVGQKRRLAIASLLASGVKIFLLDEPTTGQDWYNRKMLGEELRNLDGSFVVATHDPKFVYLYADRVLEIRDGRIREVNPEALEL</sequence>
<evidence type="ECO:0000313" key="9">
    <source>
        <dbReference type="Proteomes" id="UP000426328"/>
    </source>
</evidence>
<dbReference type="EMBL" id="CP045482">
    <property type="protein sequence ID" value="QGR21671.1"/>
    <property type="molecule type" value="Genomic_DNA"/>
</dbReference>
<dbReference type="InterPro" id="IPR027417">
    <property type="entry name" value="P-loop_NTPase"/>
</dbReference>
<evidence type="ECO:0000313" key="7">
    <source>
        <dbReference type="EMBL" id="MQL55757.1"/>
    </source>
</evidence>
<dbReference type="SMART" id="SM00382">
    <property type="entry name" value="AAA"/>
    <property type="match status" value="2"/>
</dbReference>
<reference evidence="8 9" key="2">
    <citation type="submission" date="2019-10" db="EMBL/GenBank/DDBJ databases">
        <title>Genome Sequences from Six Type Strain Members of the Archaeal Family Sulfolobaceae: Acidianus ambivalens, Acidianus infernus, Metallosphaera prunae, Stygiolobus azoricus, Sulfolobus metallicus, and Sulfurisphaera ohwakuensis.</title>
        <authorList>
            <person name="Counts J.A."/>
            <person name="Kelly R.M."/>
        </authorList>
    </citation>
    <scope>NUCLEOTIDE SEQUENCE [LARGE SCALE GENOMIC DNA]</scope>
    <source>
        <strain evidence="8 9">LEI 10</strain>
    </source>
</reference>
<gene>
    <name evidence="8" type="ORF">D1866_06420</name>
    <name evidence="7" type="ORF">GFB69_08405</name>
</gene>
<dbReference type="InterPro" id="IPR017871">
    <property type="entry name" value="ABC_transporter-like_CS"/>
</dbReference>
<dbReference type="RefSeq" id="WP_152941872.1">
    <property type="nucleotide sequence ID" value="NZ_CP045482.1"/>
</dbReference>
<dbReference type="SUPFAM" id="SSF52540">
    <property type="entry name" value="P-loop containing nucleoside triphosphate hydrolases"/>
    <property type="match status" value="2"/>
</dbReference>
<dbReference type="Gene3D" id="3.40.50.300">
    <property type="entry name" value="P-loop containing nucleotide triphosphate hydrolases"/>
    <property type="match status" value="2"/>
</dbReference>
<protein>
    <submittedName>
        <fullName evidence="8">ATP-binding cassette domain-containing protein</fullName>
    </submittedName>
</protein>
<evidence type="ECO:0000256" key="2">
    <source>
        <dbReference type="ARBA" id="ARBA00022448"/>
    </source>
</evidence>
<keyword evidence="3" id="KW-0547">Nucleotide-binding</keyword>
<evidence type="ECO:0000313" key="8">
    <source>
        <dbReference type="EMBL" id="QGR21671.1"/>
    </source>
</evidence>
<feature type="domain" description="ABC transporter" evidence="6">
    <location>
        <begin position="3"/>
        <end position="241"/>
    </location>
</feature>